<dbReference type="InterPro" id="IPR036322">
    <property type="entry name" value="WD40_repeat_dom_sf"/>
</dbReference>
<keyword evidence="8" id="KW-1185">Reference proteome</keyword>
<feature type="compositionally biased region" description="Basic and acidic residues" evidence="5">
    <location>
        <begin position="17"/>
        <end position="28"/>
    </location>
</feature>
<evidence type="ECO:0000313" key="8">
    <source>
        <dbReference type="Proteomes" id="UP000567179"/>
    </source>
</evidence>
<organism evidence="7 8">
    <name type="scientific">Psilocybe cf. subviscida</name>
    <dbReference type="NCBI Taxonomy" id="2480587"/>
    <lineage>
        <taxon>Eukaryota</taxon>
        <taxon>Fungi</taxon>
        <taxon>Dikarya</taxon>
        <taxon>Basidiomycota</taxon>
        <taxon>Agaricomycotina</taxon>
        <taxon>Agaricomycetes</taxon>
        <taxon>Agaricomycetidae</taxon>
        <taxon>Agaricales</taxon>
        <taxon>Agaricineae</taxon>
        <taxon>Strophariaceae</taxon>
        <taxon>Psilocybe</taxon>
    </lineage>
</organism>
<feature type="compositionally biased region" description="Polar residues" evidence="5">
    <location>
        <begin position="205"/>
        <end position="220"/>
    </location>
</feature>
<feature type="region of interest" description="Disordered" evidence="5">
    <location>
        <begin position="250"/>
        <end position="410"/>
    </location>
</feature>
<feature type="compositionally biased region" description="Pro residues" evidence="5">
    <location>
        <begin position="309"/>
        <end position="322"/>
    </location>
</feature>
<dbReference type="InterPro" id="IPR015943">
    <property type="entry name" value="WD40/YVTN_repeat-like_dom_sf"/>
</dbReference>
<comment type="similarity">
    <text evidence="1">Belongs to the VPS8 family.</text>
</comment>
<dbReference type="GO" id="GO:0034058">
    <property type="term" value="P:endosomal vesicle fusion"/>
    <property type="evidence" value="ECO:0007669"/>
    <property type="project" value="TreeGrafter"/>
</dbReference>
<dbReference type="Pfam" id="PF25066">
    <property type="entry name" value="TPR_VPS8_2"/>
    <property type="match status" value="1"/>
</dbReference>
<dbReference type="Pfam" id="PF12816">
    <property type="entry name" value="TPR_Vps8"/>
    <property type="match status" value="1"/>
</dbReference>
<feature type="region of interest" description="Disordered" evidence="5">
    <location>
        <begin position="827"/>
        <end position="855"/>
    </location>
</feature>
<feature type="compositionally biased region" description="Acidic residues" evidence="5">
    <location>
        <begin position="714"/>
        <end position="729"/>
    </location>
</feature>
<feature type="compositionally biased region" description="Low complexity" evidence="5">
    <location>
        <begin position="827"/>
        <end position="845"/>
    </location>
</feature>
<feature type="compositionally biased region" description="Low complexity" evidence="5">
    <location>
        <begin position="1"/>
        <end position="16"/>
    </location>
</feature>
<feature type="region of interest" description="Disordered" evidence="5">
    <location>
        <begin position="185"/>
        <end position="233"/>
    </location>
</feature>
<dbReference type="InterPro" id="IPR001965">
    <property type="entry name" value="Znf_PHD"/>
</dbReference>
<feature type="region of interest" description="Disordered" evidence="5">
    <location>
        <begin position="1042"/>
        <end position="1061"/>
    </location>
</feature>
<dbReference type="InterPro" id="IPR019787">
    <property type="entry name" value="Znf_PHD-finger"/>
</dbReference>
<gene>
    <name evidence="7" type="ORF">D9619_001761</name>
</gene>
<dbReference type="Proteomes" id="UP000567179">
    <property type="component" value="Unassembled WGS sequence"/>
</dbReference>
<feature type="region of interest" description="Disordered" evidence="5">
    <location>
        <begin position="445"/>
        <end position="476"/>
    </location>
</feature>
<dbReference type="InterPro" id="IPR025941">
    <property type="entry name" value="Vps8_central_dom"/>
</dbReference>
<dbReference type="PANTHER" id="PTHR12616">
    <property type="entry name" value="VACUOLAR PROTEIN SORTING VPS41"/>
    <property type="match status" value="1"/>
</dbReference>
<feature type="compositionally biased region" description="Low complexity" evidence="5">
    <location>
        <begin position="29"/>
        <end position="39"/>
    </location>
</feature>
<dbReference type="SUPFAM" id="SSF57903">
    <property type="entry name" value="FYVE/PHD zinc finger"/>
    <property type="match status" value="1"/>
</dbReference>
<dbReference type="GO" id="GO:0006623">
    <property type="term" value="P:protein targeting to vacuole"/>
    <property type="evidence" value="ECO:0007669"/>
    <property type="project" value="InterPro"/>
</dbReference>
<feature type="compositionally biased region" description="Basic and acidic residues" evidence="5">
    <location>
        <begin position="704"/>
        <end position="713"/>
    </location>
</feature>
<evidence type="ECO:0000256" key="2">
    <source>
        <dbReference type="ARBA" id="ARBA00022723"/>
    </source>
</evidence>
<feature type="compositionally biased region" description="Low complexity" evidence="5">
    <location>
        <begin position="292"/>
        <end position="308"/>
    </location>
</feature>
<feature type="compositionally biased region" description="Low complexity" evidence="5">
    <location>
        <begin position="1044"/>
        <end position="1058"/>
    </location>
</feature>
<dbReference type="SMART" id="SM00249">
    <property type="entry name" value="PHD"/>
    <property type="match status" value="1"/>
</dbReference>
<feature type="region of interest" description="Disordered" evidence="5">
    <location>
        <begin position="1"/>
        <end position="138"/>
    </location>
</feature>
<feature type="domain" description="Zinc finger PHD-type" evidence="6">
    <location>
        <begin position="122"/>
        <end position="175"/>
    </location>
</feature>
<dbReference type="Gene3D" id="2.130.10.10">
    <property type="entry name" value="YVTN repeat-like/Quinoprotein amine dehydrogenase"/>
    <property type="match status" value="1"/>
</dbReference>
<dbReference type="InterPro" id="IPR059070">
    <property type="entry name" value="TPR_VPS8_2"/>
</dbReference>
<keyword evidence="4" id="KW-0862">Zinc</keyword>
<dbReference type="InterPro" id="IPR019786">
    <property type="entry name" value="Zinc_finger_PHD-type_CS"/>
</dbReference>
<dbReference type="Gene3D" id="3.30.40.10">
    <property type="entry name" value="Zinc/RING finger domain, C3HC4 (zinc finger)"/>
    <property type="match status" value="1"/>
</dbReference>
<dbReference type="InterPro" id="IPR013083">
    <property type="entry name" value="Znf_RING/FYVE/PHD"/>
</dbReference>
<feature type="compositionally biased region" description="Polar residues" evidence="5">
    <location>
        <begin position="611"/>
        <end position="635"/>
    </location>
</feature>
<dbReference type="SUPFAM" id="SSF50978">
    <property type="entry name" value="WD40 repeat-like"/>
    <property type="match status" value="1"/>
</dbReference>
<dbReference type="PANTHER" id="PTHR12616:SF8">
    <property type="entry name" value="VACUOLAR PROTEIN SORTING-ASSOCIATED PROTEIN 8 HOMOLOG"/>
    <property type="match status" value="1"/>
</dbReference>
<feature type="compositionally biased region" description="Polar residues" evidence="5">
    <location>
        <begin position="730"/>
        <end position="740"/>
    </location>
</feature>
<feature type="compositionally biased region" description="Basic and acidic residues" evidence="5">
    <location>
        <begin position="463"/>
        <end position="476"/>
    </location>
</feature>
<dbReference type="GO" id="GO:0030897">
    <property type="term" value="C:HOPS complex"/>
    <property type="evidence" value="ECO:0007669"/>
    <property type="project" value="TreeGrafter"/>
</dbReference>
<dbReference type="Pfam" id="PF00628">
    <property type="entry name" value="PHD"/>
    <property type="match status" value="1"/>
</dbReference>
<feature type="compositionally biased region" description="Polar residues" evidence="5">
    <location>
        <begin position="746"/>
        <end position="756"/>
    </location>
</feature>
<proteinExistence type="inferred from homology"/>
<feature type="compositionally biased region" description="Basic and acidic residues" evidence="5">
    <location>
        <begin position="267"/>
        <end position="286"/>
    </location>
</feature>
<evidence type="ECO:0000259" key="6">
    <source>
        <dbReference type="SMART" id="SM00249"/>
    </source>
</evidence>
<evidence type="ECO:0000256" key="5">
    <source>
        <dbReference type="SAM" id="MobiDB-lite"/>
    </source>
</evidence>
<evidence type="ECO:0000256" key="1">
    <source>
        <dbReference type="ARBA" id="ARBA00009422"/>
    </source>
</evidence>
<comment type="caution">
    <text evidence="7">The sequence shown here is derived from an EMBL/GenBank/DDBJ whole genome shotgun (WGS) entry which is preliminary data.</text>
</comment>
<accession>A0A8H5BDY1</accession>
<reference evidence="7 8" key="1">
    <citation type="journal article" date="2020" name="ISME J.">
        <title>Uncovering the hidden diversity of litter-decomposition mechanisms in mushroom-forming fungi.</title>
        <authorList>
            <person name="Floudas D."/>
            <person name="Bentzer J."/>
            <person name="Ahren D."/>
            <person name="Johansson T."/>
            <person name="Persson P."/>
            <person name="Tunlid A."/>
        </authorList>
    </citation>
    <scope>NUCLEOTIDE SEQUENCE [LARGE SCALE GENOMIC DNA]</scope>
    <source>
        <strain evidence="7 8">CBS 101986</strain>
    </source>
</reference>
<dbReference type="OrthoDB" id="289913at2759"/>
<feature type="region of interest" description="Disordered" evidence="5">
    <location>
        <begin position="610"/>
        <end position="774"/>
    </location>
</feature>
<dbReference type="InterPro" id="IPR011011">
    <property type="entry name" value="Znf_FYVE_PHD"/>
</dbReference>
<evidence type="ECO:0000313" key="7">
    <source>
        <dbReference type="EMBL" id="KAF5321542.1"/>
    </source>
</evidence>
<dbReference type="PROSITE" id="PS01359">
    <property type="entry name" value="ZF_PHD_1"/>
    <property type="match status" value="1"/>
</dbReference>
<protein>
    <recommendedName>
        <fullName evidence="6">Zinc finger PHD-type domain-containing protein</fullName>
    </recommendedName>
</protein>
<sequence length="2165" mass="237780">MGRRSAPSVSASASKSPDSDQPPRDRATVPRVTSSSSTSRSKKLKQEEYDEPVDERKQQALPSNASSGSNSTSGNNNGGSKTKRKPKDKQSGSTEAEEPEAAPPDGQGQDPADEEEEQGITRCVCGSAGSSEDDPDAGEFMVQCETCKVWQHGLCMGYTSEDQVHDDDYYCELCKPDMHAELLKKLARKPRQASSSARQDPNAASRVSRSHSPSYLLKQQTSKRRNTMNSRDAAFDESLKEIIEATAAEAAAVNDTSVDDSIGPPPESHDASGKKKRKRTEEETVSKKRTRSASTASEAQVTAAAAPAPVEPPPSEKAPSQPPKASLARNKRGARKSQAVDAAAPEPEEAVPSISSKRPPGGQRSKTANAPKRPTFPAATSQGSGLASHEHGTRRNQGGGHQSGSNADARAYRQSHAYAVSQQALFTSWNLPDYLSHLEQMLPSDTPQPLEVRSGVSTSAATDSRDSSERTMERGVKVKWPAKRMSVGDMNKRVRSLVEWVGREQVNAQDRDRRREALENTLRQQAETLTDGNTNANSEDVVMMDRNTPQEPALTKSALTGQLMSESALEMSAQTMKMMEELMEELIGFQERFGPGAKSRDRERRLALAMTSPQESNPWTSAASPSTLPQSISDSNDADTIRQAETDEDEDEFTYPGDYSSHMDELFDGDDQDESDQHDSEESSGEEDFLYSGVDADAPAPYKDQLREVLGQDHDEEPGIEALEAEDTLNESIITDTADQSLEVANENSVTHSPSASLAGLMTPESGMSSLDSHSPYFRPRPFLHPAVSRLRSYTPQSSRLASSDSLLTTSQSQLFAAASPPPPSLFSSLSRVSSSSNLQPNQPSKESLSQPKPGPDVFKWTDLQTISHTVFSRASQKASNVLGASLLGHPTVVATNGFICIGTTEGKVVVYDFMQSPIAVCESNIPVHVLGPVTALALSHDHTFVASGHVTGYIQLYNLKQPHNPVRSVAPTTLTAVASGRKEGHLVGSKIISIGFIAGRHTAIVSADDHGLAFFHSLGKVLFVEASDILRILGRYPDPPLSGTPSKAPPAGSSPSPDEALRRGRYTVLTMAPLPLGTSQHATDTYNIIAMLTPTKLVVVGLKPTPRTWFKCPRQVDEGGSWKSKSKWIGCLAWFPSVFKTSSSSPKTGHAAQETNAPSTASDQTVPILAYSWGNSLHFLSVSEKRFKQLVKNEKTGKSTEVDVGTISYKAVGAWTAEEDILAMQWLNHQQVVIVMQTTLAVYDLSSKSLVEKVNFDSPSLMAPSFKSSGSDISGPSSKRDRVTVGTLLTWADKILSLVDTGEFLSAIELTRSYYLDEAPGNRNNLPDDPVKRKGVIGDKLRNLMEASTQYAFSEERMTDNTHVTPDNRGVDRTSLFEGLVSTCCRACIALDDFEFLYEDLFQRYDDSGITSIYLRQLEPFILGTDIRYVPPRITQRLVALHESDGRPDYIERIIWHLDPDCLDLNQAIHLCQRHHLYDALIYIYTQALRDFVAPIVELLGLIRKVKKSKRSHIQGTAMPEDLEATVLNAYKIYPYLANVLSGLIYPSEEPLSGEDAFQSKKDVYTFLFFGRSNIWPPGEGGKLVLTSDEEGGVEPTYPYVRQLLSFDAESFLHSLDIAFEDSYLNEQDQSINRLMIVTIILEVVASGHLPQDDVTMVNIFVARNVPKYPQSLTMPPSALHNILIGLAEDPDTATLEDRQLAAEYLLSVYNPHDSQRIIALFEQAGFFTILRRWHYNDRRWDRLMTTYFDDPSVSSLELMSKVGEVLSASSRYNKGKIPEDVSRIVSDNIPRLLLADVAGTAHLINRLVPELHAKALEDFGEDNTADEGRYEYLRVLLTQPPPEEVQDDVFSPSVNVARLPKNSQHQFLSLQCRFHPTLVIPTMRTLPQDSLDPAAVLEICETNGVYNAAVWATDQQGDPQGALTKADRFQKQVISRLLGDLDTGRTDNLTTALQSLRDIADVSREICLQRSQGPGLIDVPLEDMWYQLLSGQILSIQTVSSSSKPASDDNSPSSAASKDDILSSLRALVQTTFGSLVTVTSANTISFPRLFKRLVNSTPSSTVSHYNELRVILTGMLESYRSDEDLLHMLKHLVERDLYVTIAEVTKERAIGWTTKTSICQYCRKSFIISKSSPAMESSSIVVSRTGAIYHEHCKSTQSVSVH</sequence>
<dbReference type="Pfam" id="PF23410">
    <property type="entry name" value="Beta-prop_VPS8"/>
    <property type="match status" value="1"/>
</dbReference>
<dbReference type="GO" id="GO:0005770">
    <property type="term" value="C:late endosome"/>
    <property type="evidence" value="ECO:0007669"/>
    <property type="project" value="TreeGrafter"/>
</dbReference>
<feature type="compositionally biased region" description="Low complexity" evidence="5">
    <location>
        <begin position="63"/>
        <end position="80"/>
    </location>
</feature>
<name>A0A8H5BDY1_9AGAR</name>
<dbReference type="InterPro" id="IPR045111">
    <property type="entry name" value="Vps41/Vps8"/>
</dbReference>
<keyword evidence="3" id="KW-0863">Zinc-finger</keyword>
<evidence type="ECO:0000256" key="4">
    <source>
        <dbReference type="ARBA" id="ARBA00022833"/>
    </source>
</evidence>
<dbReference type="EMBL" id="JAACJJ010000028">
    <property type="protein sequence ID" value="KAF5321542.1"/>
    <property type="molecule type" value="Genomic_DNA"/>
</dbReference>
<dbReference type="GO" id="GO:0008270">
    <property type="term" value="F:zinc ion binding"/>
    <property type="evidence" value="ECO:0007669"/>
    <property type="project" value="UniProtKB-KW"/>
</dbReference>
<evidence type="ECO:0000256" key="3">
    <source>
        <dbReference type="ARBA" id="ARBA00022771"/>
    </source>
</evidence>
<keyword evidence="2" id="KW-0479">Metal-binding</keyword>